<dbReference type="AlphaFoldDB" id="A0A1I5I9V0"/>
<evidence type="ECO:0000313" key="2">
    <source>
        <dbReference type="EMBL" id="SFO57343.1"/>
    </source>
</evidence>
<dbReference type="Proteomes" id="UP000199564">
    <property type="component" value="Unassembled WGS sequence"/>
</dbReference>
<keyword evidence="3" id="KW-1185">Reference proteome</keyword>
<evidence type="ECO:0000313" key="3">
    <source>
        <dbReference type="Proteomes" id="UP000199564"/>
    </source>
</evidence>
<accession>A0A1I5I9V0</accession>
<keyword evidence="1" id="KW-0732">Signal</keyword>
<dbReference type="RefSeq" id="WP_091654996.1">
    <property type="nucleotide sequence ID" value="NZ_FOVW01000008.1"/>
</dbReference>
<feature type="signal peptide" evidence="1">
    <location>
        <begin position="1"/>
        <end position="18"/>
    </location>
</feature>
<evidence type="ECO:0000256" key="1">
    <source>
        <dbReference type="SAM" id="SignalP"/>
    </source>
</evidence>
<protein>
    <submittedName>
        <fullName evidence="2">Uncharacterized protein</fullName>
    </submittedName>
</protein>
<organism evidence="2 3">
    <name type="scientific">Algoriphagus ornithinivorans</name>
    <dbReference type="NCBI Taxonomy" id="226506"/>
    <lineage>
        <taxon>Bacteria</taxon>
        <taxon>Pseudomonadati</taxon>
        <taxon>Bacteroidota</taxon>
        <taxon>Cytophagia</taxon>
        <taxon>Cytophagales</taxon>
        <taxon>Cyclobacteriaceae</taxon>
        <taxon>Algoriphagus</taxon>
    </lineage>
</organism>
<sequence>MKAFLSLFMILAAFSAFSQSQPSKDIQIKMAVLAAPEDQRANATVYGYADGKIVLLRQGNNETVCLADDPSREGLSVACYHKSAQAFMARGWKLREEGKSAQEIFDIREAEAKAKKLKLPDQGSVLHALTADESDINWTNGEVKNSYIRSVVYIPWATTESTGLPLKPASPGLPWIMDPGTHRAHIMINPKRD</sequence>
<dbReference type="EMBL" id="FOVW01000008">
    <property type="protein sequence ID" value="SFO57343.1"/>
    <property type="molecule type" value="Genomic_DNA"/>
</dbReference>
<proteinExistence type="predicted"/>
<reference evidence="3" key="1">
    <citation type="submission" date="2016-10" db="EMBL/GenBank/DDBJ databases">
        <authorList>
            <person name="Varghese N."/>
            <person name="Submissions S."/>
        </authorList>
    </citation>
    <scope>NUCLEOTIDE SEQUENCE [LARGE SCALE GENOMIC DNA]</scope>
    <source>
        <strain evidence="3">DSM 15282</strain>
    </source>
</reference>
<feature type="chain" id="PRO_5011768138" evidence="1">
    <location>
        <begin position="19"/>
        <end position="193"/>
    </location>
</feature>
<name>A0A1I5I9V0_9BACT</name>
<gene>
    <name evidence="2" type="ORF">SAMN04488519_108173</name>
</gene>
<dbReference type="STRING" id="226506.SAMN04488519_108173"/>